<proteinExistence type="predicted"/>
<dbReference type="Gene3D" id="3.30.830.10">
    <property type="entry name" value="Metalloenzyme, LuxS/M16 peptidase-like"/>
    <property type="match status" value="2"/>
</dbReference>
<dbReference type="Proteomes" id="UP000271889">
    <property type="component" value="Unassembled WGS sequence"/>
</dbReference>
<name>A0A3P6QA43_CYLGO</name>
<reference evidence="1 2" key="1">
    <citation type="submission" date="2018-11" db="EMBL/GenBank/DDBJ databases">
        <authorList>
            <consortium name="Pathogen Informatics"/>
        </authorList>
    </citation>
    <scope>NUCLEOTIDE SEQUENCE [LARGE SCALE GENOMIC DNA]</scope>
</reference>
<dbReference type="PANTHER" id="PTHR43016">
    <property type="entry name" value="PRESEQUENCE PROTEASE"/>
    <property type="match status" value="1"/>
</dbReference>
<dbReference type="AlphaFoldDB" id="A0A3P6QA43"/>
<evidence type="ECO:0000313" key="1">
    <source>
        <dbReference type="EMBL" id="VDK48406.1"/>
    </source>
</evidence>
<protein>
    <recommendedName>
        <fullName evidence="3">Peptidase M16 C-terminal domain-containing protein</fullName>
    </recommendedName>
</protein>
<dbReference type="InterPro" id="IPR011249">
    <property type="entry name" value="Metalloenz_LuxS/M16"/>
</dbReference>
<dbReference type="PANTHER" id="PTHR43016:SF16">
    <property type="entry name" value="METALLOPROTEASE, PUTATIVE (AFU_ORTHOLOGUE AFUA_4G07610)-RELATED"/>
    <property type="match status" value="1"/>
</dbReference>
<dbReference type="EMBL" id="UYRV01002282">
    <property type="protein sequence ID" value="VDK48406.1"/>
    <property type="molecule type" value="Genomic_DNA"/>
</dbReference>
<evidence type="ECO:0008006" key="3">
    <source>
        <dbReference type="Google" id="ProtNLM"/>
    </source>
</evidence>
<organism evidence="1 2">
    <name type="scientific">Cylicostephanus goldi</name>
    <name type="common">Nematode worm</name>
    <dbReference type="NCBI Taxonomy" id="71465"/>
    <lineage>
        <taxon>Eukaryota</taxon>
        <taxon>Metazoa</taxon>
        <taxon>Ecdysozoa</taxon>
        <taxon>Nematoda</taxon>
        <taxon>Chromadorea</taxon>
        <taxon>Rhabditida</taxon>
        <taxon>Rhabditina</taxon>
        <taxon>Rhabditomorpha</taxon>
        <taxon>Strongyloidea</taxon>
        <taxon>Strongylidae</taxon>
        <taxon>Cylicostephanus</taxon>
    </lineage>
</organism>
<dbReference type="SUPFAM" id="SSF63411">
    <property type="entry name" value="LuxS/MPP-like metallohydrolase"/>
    <property type="match status" value="1"/>
</dbReference>
<gene>
    <name evidence="1" type="ORF">CGOC_LOCUS1267</name>
</gene>
<feature type="non-terminal residue" evidence="1">
    <location>
        <position position="1"/>
    </location>
</feature>
<dbReference type="OrthoDB" id="5816079at2759"/>
<keyword evidence="2" id="KW-1185">Reference proteome</keyword>
<evidence type="ECO:0000313" key="2">
    <source>
        <dbReference type="Proteomes" id="UP000271889"/>
    </source>
</evidence>
<dbReference type="GO" id="GO:0046872">
    <property type="term" value="F:metal ion binding"/>
    <property type="evidence" value="ECO:0007669"/>
    <property type="project" value="InterPro"/>
</dbReference>
<sequence length="305" mass="34522">VDAETGYPNLAKWAKIFTTGIVFDPLRVRQCAKKLASDASERKRDGCIVATTALNSMVNQQNTNAYMCDELVLEKFHENVAKICETHPEEVVKKLEEVRSALFSRGVNAHFLCNVDLIDDKLFNHYQWDFVETGFGKAEKFMGKAGESVDMDFVGRQKVLGVGGSESSFIYQTCTMDCDWMSEELVPTMLFTQYLSQCEGETPFYTPTFCHIGDTLQSAIVCLGPLWRGIRGDGLAYGANIYTRYERRIIFLSLYRCAQPVEAYERTKKIVNDVLKSGNVVESEFEAAKRSLICEMMQCEETLEI</sequence>
<accession>A0A3P6QA43</accession>